<comment type="catalytic activity">
    <reaction evidence="8">
        <text>ATP + H2O = ADP + phosphate + H(+)</text>
        <dbReference type="Rhea" id="RHEA:13065"/>
        <dbReference type="ChEBI" id="CHEBI:15377"/>
        <dbReference type="ChEBI" id="CHEBI:15378"/>
        <dbReference type="ChEBI" id="CHEBI:30616"/>
        <dbReference type="ChEBI" id="CHEBI:43474"/>
        <dbReference type="ChEBI" id="CHEBI:456216"/>
        <dbReference type="EC" id="3.6.4.13"/>
    </reaction>
</comment>
<dbReference type="InterPro" id="IPR007502">
    <property type="entry name" value="Helicase-assoc_dom"/>
</dbReference>
<dbReference type="SMART" id="SM00847">
    <property type="entry name" value="HA2"/>
    <property type="match status" value="1"/>
</dbReference>
<evidence type="ECO:0000256" key="7">
    <source>
        <dbReference type="ARBA" id="ARBA00022840"/>
    </source>
</evidence>
<keyword evidence="4" id="KW-0547">Nucleotide-binding</keyword>
<dbReference type="InterPro" id="IPR001650">
    <property type="entry name" value="Helicase_C-like"/>
</dbReference>
<feature type="region of interest" description="Disordered" evidence="9">
    <location>
        <begin position="1"/>
        <end position="62"/>
    </location>
</feature>
<dbReference type="InterPro" id="IPR011709">
    <property type="entry name" value="DEAD-box_helicase_OB_fold"/>
</dbReference>
<dbReference type="GO" id="GO:0071013">
    <property type="term" value="C:catalytic step 2 spliceosome"/>
    <property type="evidence" value="ECO:0007669"/>
    <property type="project" value="TreeGrafter"/>
</dbReference>
<dbReference type="GO" id="GO:0003724">
    <property type="term" value="F:RNA helicase activity"/>
    <property type="evidence" value="ECO:0007669"/>
    <property type="project" value="UniProtKB-EC"/>
</dbReference>
<dbReference type="SUPFAM" id="SSF52540">
    <property type="entry name" value="P-loop containing nucleoside triphosphate hydrolases"/>
    <property type="match status" value="1"/>
</dbReference>
<dbReference type="AlphaFoldDB" id="A0A9P3HNX1"/>
<gene>
    <name evidence="12" type="ORF">EMPS_11608</name>
</gene>
<comment type="subcellular location">
    <subcellularLocation>
        <location evidence="1">Host membrane</location>
        <topology evidence="1">Single-pass membrane protein</topology>
    </subcellularLocation>
</comment>
<dbReference type="CDD" id="cd17980">
    <property type="entry name" value="DEXHc_DHX35"/>
    <property type="match status" value="1"/>
</dbReference>
<accession>A0A9P3HNX1</accession>
<evidence type="ECO:0000313" key="13">
    <source>
        <dbReference type="Proteomes" id="UP000827284"/>
    </source>
</evidence>
<dbReference type="Pfam" id="PF10294">
    <property type="entry name" value="Methyltransf_16"/>
    <property type="match status" value="1"/>
</dbReference>
<dbReference type="Pfam" id="PF04408">
    <property type="entry name" value="WHD_HA2"/>
    <property type="match status" value="1"/>
</dbReference>
<dbReference type="Pfam" id="PF01894">
    <property type="entry name" value="YjbQ"/>
    <property type="match status" value="1"/>
</dbReference>
<evidence type="ECO:0000256" key="9">
    <source>
        <dbReference type="SAM" id="MobiDB-lite"/>
    </source>
</evidence>
<dbReference type="Proteomes" id="UP000827284">
    <property type="component" value="Unassembled WGS sequence"/>
</dbReference>
<dbReference type="OrthoDB" id="10253254at2759"/>
<dbReference type="EC" id="3.6.4.13" evidence="3"/>
<evidence type="ECO:0000313" key="12">
    <source>
        <dbReference type="EMBL" id="GJJ79248.1"/>
    </source>
</evidence>
<name>A0A9P3HNX1_9FUNG</name>
<dbReference type="PANTHER" id="PTHR18934:SF136">
    <property type="entry name" value="ATP-DEPENDENT RNA HELICASE DHX35-RELATED"/>
    <property type="match status" value="1"/>
</dbReference>
<proteinExistence type="inferred from homology"/>
<dbReference type="GO" id="GO:0033644">
    <property type="term" value="C:host cell membrane"/>
    <property type="evidence" value="ECO:0007669"/>
    <property type="project" value="UniProtKB-SubCell"/>
</dbReference>
<dbReference type="PROSITE" id="PS51192">
    <property type="entry name" value="HELICASE_ATP_BIND_1"/>
    <property type="match status" value="1"/>
</dbReference>
<dbReference type="GO" id="GO:0003723">
    <property type="term" value="F:RNA binding"/>
    <property type="evidence" value="ECO:0007669"/>
    <property type="project" value="TreeGrafter"/>
</dbReference>
<dbReference type="Gene3D" id="1.20.120.1080">
    <property type="match status" value="1"/>
</dbReference>
<dbReference type="SUPFAM" id="SSF53335">
    <property type="entry name" value="S-adenosyl-L-methionine-dependent methyltransferases"/>
    <property type="match status" value="1"/>
</dbReference>
<sequence>MDPPRAKRPRLDRALSDQDENINVDQDILDNGLSNQSGGENDNNTEEEEPENEDENDSSNEQEYDDDMVLSDVHIHPQNGRVDGRMLTSIFPLSLAARTQTQANEDDEDTLHTSDGDQAWDHALEIQHAMGTNLRAVGSQVWMGSFLLIDWMVTLIPELDRAVVLELGAGTGVGSIAGALLTPAKTFFCTDFDTKVLLNCQHNVDMNLQPEGAGATTTSGPGQVLCRRLNWLMDCPLDPVEEEPDQFSWKDEDRSLWSSQGAYIIAADVVYDDSLTDALVECLEKLLKEPLPKDHPRYSIGRVAYITMEKRYNFSLDQLAVVAQAHDYFVKKVGESKMIKADRIDPSSLEIHCDYDRSNDLTFPIRLSSASLFIHQSQQSIILQMSWAQTTIRLPSKSRGCHLVTSEIERQLPELRQYSVGMANVFLQHTSASLSLNENADPDVRVDMEMALNKIAPEDFPYTHTDEGPDDMTGHLKSSLLGVSLNIPITNGRFNLGMWQGIWLCEHRNHASGRKIVVTLQGEKKEKPGTVAPGSLVDREAEKESEAVVVAFSDTSYATLSLLDQRKQLPVYKHRIEFLYLMEKYQVVVLVGQTGSGKTTQIPQYLHEAGWTERGKVVACTQPRRVAATTVAQRVADEMQVRLGMEVGYTIRFEDCTDPGGRTRIKFMTDGMLFREALMDPLLSKYSVIMLDEAHERSLYTDILMGVLKKILKKRPELRIIISSATLDAEAFAAFFSTNSAPGDKSQDNTAILSVQGRMYPVDIHFLPKPCPDYIETAIQTVFDIHTKEPAGDVLVFMTGREEIEQVVSEIRERATTLPPNKYADIVALPIYAGLQPEEQMLVFDPTERGTRKIVVATNIAEASITIPGIGYVVDSGFVKIRAYNPRTGMETLTTTTISRASAEQRSGRAGRIRNGKVYRLYTEESFRQSMRPASVPEIQRSNLAGMVLQLKALGIENVLRFDFMTSPPAEMMSKALELLFSLNALDGVGRLTIPLGMRLAEFPLDPLLGKVLLDSGTFGCSQEMLTIAAMVSVQNIFVNPTSPAAEEQHRLFGVMEGDHITLLNVYTAFTQVGKKSAKWCAKHLINFKAMSRALAIRAHLERYLVRVLDLTSPTELTSCLTSGSSSMKRAADPKAALTQIRRCLVSGYFAQAAKIAPDGTHWISVRESSAGGSAASAPTTLWMHPTSILFKQAPHWVIYHEVVETAQGKAFMREVTSIESTWLEELAPHFYTTKKRT</sequence>
<dbReference type="NCBIfam" id="TIGR00149">
    <property type="entry name" value="TIGR00149_YjbQ"/>
    <property type="match status" value="1"/>
</dbReference>
<comment type="similarity">
    <text evidence="2">Belongs to the DEAD box helicase family. DEAH subfamily.</text>
</comment>
<keyword evidence="13" id="KW-1185">Reference proteome</keyword>
<dbReference type="Pfam" id="PF00270">
    <property type="entry name" value="DEAD"/>
    <property type="match status" value="1"/>
</dbReference>
<dbReference type="CDD" id="cd18791">
    <property type="entry name" value="SF2_C_RHA"/>
    <property type="match status" value="1"/>
</dbReference>
<dbReference type="Gene3D" id="3.40.50.150">
    <property type="entry name" value="Vaccinia Virus protein VP39"/>
    <property type="match status" value="1"/>
</dbReference>
<dbReference type="InterPro" id="IPR002464">
    <property type="entry name" value="DNA/RNA_helicase_DEAH_CS"/>
</dbReference>
<keyword evidence="7" id="KW-0067">ATP-binding</keyword>
<feature type="domain" description="Helicase ATP-binding" evidence="10">
    <location>
        <begin position="579"/>
        <end position="745"/>
    </location>
</feature>
<dbReference type="InterPro" id="IPR048333">
    <property type="entry name" value="HA2_WH"/>
</dbReference>
<dbReference type="EMBL" id="BQFW01000017">
    <property type="protein sequence ID" value="GJJ79248.1"/>
    <property type="molecule type" value="Genomic_DNA"/>
</dbReference>
<dbReference type="InterPro" id="IPR014001">
    <property type="entry name" value="Helicase_ATP-bd"/>
</dbReference>
<comment type="caution">
    <text evidence="12">The sequence shown here is derived from an EMBL/GenBank/DDBJ whole genome shotgun (WGS) entry which is preliminary data.</text>
</comment>
<dbReference type="Pfam" id="PF21010">
    <property type="entry name" value="HA2_C"/>
    <property type="match status" value="1"/>
</dbReference>
<evidence type="ECO:0000256" key="6">
    <source>
        <dbReference type="ARBA" id="ARBA00022806"/>
    </source>
</evidence>
<evidence type="ECO:0000256" key="3">
    <source>
        <dbReference type="ARBA" id="ARBA00012552"/>
    </source>
</evidence>
<dbReference type="InterPro" id="IPR027417">
    <property type="entry name" value="P-loop_NTPase"/>
</dbReference>
<dbReference type="InterPro" id="IPR019410">
    <property type="entry name" value="Methyltransf_16"/>
</dbReference>
<reference evidence="12" key="1">
    <citation type="submission" date="2021-11" db="EMBL/GenBank/DDBJ databases">
        <authorList>
            <person name="Herlambang A."/>
            <person name="Guo Y."/>
            <person name="Takashima Y."/>
            <person name="Nishizawa T."/>
        </authorList>
    </citation>
    <scope>NUCLEOTIDE SEQUENCE</scope>
    <source>
        <strain evidence="12">E1425</strain>
    </source>
</reference>
<dbReference type="Pfam" id="PF00271">
    <property type="entry name" value="Helicase_C"/>
    <property type="match status" value="1"/>
</dbReference>
<evidence type="ECO:0000259" key="10">
    <source>
        <dbReference type="PROSITE" id="PS51192"/>
    </source>
</evidence>
<dbReference type="InterPro" id="IPR011545">
    <property type="entry name" value="DEAD/DEAH_box_helicase_dom"/>
</dbReference>
<keyword evidence="5" id="KW-0378">Hydrolase</keyword>
<dbReference type="Gene3D" id="2.60.120.460">
    <property type="entry name" value="YjbQ-like"/>
    <property type="match status" value="1"/>
</dbReference>
<dbReference type="FunFam" id="3.40.50.300:FF:000767">
    <property type="entry name" value="Putative ATP-dependent RNA helicase DHX35"/>
    <property type="match status" value="1"/>
</dbReference>
<evidence type="ECO:0000256" key="4">
    <source>
        <dbReference type="ARBA" id="ARBA00022741"/>
    </source>
</evidence>
<organism evidence="12 13">
    <name type="scientific">Entomortierella parvispora</name>
    <dbReference type="NCBI Taxonomy" id="205924"/>
    <lineage>
        <taxon>Eukaryota</taxon>
        <taxon>Fungi</taxon>
        <taxon>Fungi incertae sedis</taxon>
        <taxon>Mucoromycota</taxon>
        <taxon>Mortierellomycotina</taxon>
        <taxon>Mortierellomycetes</taxon>
        <taxon>Mortierellales</taxon>
        <taxon>Mortierellaceae</taxon>
        <taxon>Entomortierella</taxon>
    </lineage>
</organism>
<dbReference type="GO" id="GO:0005524">
    <property type="term" value="F:ATP binding"/>
    <property type="evidence" value="ECO:0007669"/>
    <property type="project" value="UniProtKB-KW"/>
</dbReference>
<protein>
    <recommendedName>
        <fullName evidence="3">RNA helicase</fullName>
        <ecNumber evidence="3">3.6.4.13</ecNumber>
    </recommendedName>
</protein>
<dbReference type="SUPFAM" id="SSF111038">
    <property type="entry name" value="YjbQ-like"/>
    <property type="match status" value="1"/>
</dbReference>
<reference evidence="12" key="2">
    <citation type="journal article" date="2022" name="Microbiol. Resour. Announc.">
        <title>Whole-Genome Sequence of Entomortierella parvispora E1425, a Mucoromycotan Fungus Associated with Burkholderiaceae-Related Endosymbiotic Bacteria.</title>
        <authorList>
            <person name="Herlambang A."/>
            <person name="Guo Y."/>
            <person name="Takashima Y."/>
            <person name="Narisawa K."/>
            <person name="Ohta H."/>
            <person name="Nishizawa T."/>
        </authorList>
    </citation>
    <scope>NUCLEOTIDE SEQUENCE</scope>
    <source>
        <strain evidence="12">E1425</strain>
    </source>
</reference>
<dbReference type="GO" id="GO:0016787">
    <property type="term" value="F:hydrolase activity"/>
    <property type="evidence" value="ECO:0007669"/>
    <property type="project" value="UniProtKB-KW"/>
</dbReference>
<evidence type="ECO:0000256" key="2">
    <source>
        <dbReference type="ARBA" id="ARBA00008792"/>
    </source>
</evidence>
<dbReference type="InterPro" id="IPR001602">
    <property type="entry name" value="UPF0047_YjbQ-like"/>
</dbReference>
<dbReference type="PROSITE" id="PS51194">
    <property type="entry name" value="HELICASE_CTER"/>
    <property type="match status" value="1"/>
</dbReference>
<feature type="compositionally biased region" description="Acidic residues" evidence="9">
    <location>
        <begin position="43"/>
        <end position="62"/>
    </location>
</feature>
<dbReference type="InterPro" id="IPR029063">
    <property type="entry name" value="SAM-dependent_MTases_sf"/>
</dbReference>
<dbReference type="Gene3D" id="3.40.50.300">
    <property type="entry name" value="P-loop containing nucleotide triphosphate hydrolases"/>
    <property type="match status" value="2"/>
</dbReference>
<feature type="domain" description="Helicase C-terminal" evidence="11">
    <location>
        <begin position="778"/>
        <end position="955"/>
    </location>
</feature>
<evidence type="ECO:0000259" key="11">
    <source>
        <dbReference type="PROSITE" id="PS51194"/>
    </source>
</evidence>
<dbReference type="Pfam" id="PF07717">
    <property type="entry name" value="OB_NTP_bind"/>
    <property type="match status" value="1"/>
</dbReference>
<evidence type="ECO:0000256" key="8">
    <source>
        <dbReference type="ARBA" id="ARBA00047984"/>
    </source>
</evidence>
<dbReference type="SMART" id="SM00487">
    <property type="entry name" value="DEXDc"/>
    <property type="match status" value="1"/>
</dbReference>
<evidence type="ECO:0000256" key="5">
    <source>
        <dbReference type="ARBA" id="ARBA00022801"/>
    </source>
</evidence>
<dbReference type="FunFam" id="3.40.50.300:FF:000578">
    <property type="entry name" value="probable ATP-dependent RNA helicase DHX35"/>
    <property type="match status" value="1"/>
</dbReference>
<evidence type="ECO:0000256" key="1">
    <source>
        <dbReference type="ARBA" id="ARBA00004379"/>
    </source>
</evidence>
<keyword evidence="6 12" id="KW-0347">Helicase</keyword>
<dbReference type="PANTHER" id="PTHR18934">
    <property type="entry name" value="ATP-DEPENDENT RNA HELICASE"/>
    <property type="match status" value="1"/>
</dbReference>
<dbReference type="SMART" id="SM00490">
    <property type="entry name" value="HELICc"/>
    <property type="match status" value="1"/>
</dbReference>
<dbReference type="InterPro" id="IPR035917">
    <property type="entry name" value="YjbQ-like_sf"/>
</dbReference>
<dbReference type="PROSITE" id="PS00690">
    <property type="entry name" value="DEAH_ATP_HELICASE"/>
    <property type="match status" value="1"/>
</dbReference>